<keyword evidence="3" id="KW-1185">Reference proteome</keyword>
<comment type="caution">
    <text evidence="2">The sequence shown here is derived from an EMBL/GenBank/DDBJ whole genome shotgun (WGS) entry which is preliminary data.</text>
</comment>
<protein>
    <submittedName>
        <fullName evidence="2">Uncharacterized protein</fullName>
    </submittedName>
</protein>
<evidence type="ECO:0000313" key="3">
    <source>
        <dbReference type="Proteomes" id="UP000632774"/>
    </source>
</evidence>
<evidence type="ECO:0000256" key="1">
    <source>
        <dbReference type="SAM" id="MobiDB-lite"/>
    </source>
</evidence>
<dbReference type="RefSeq" id="WP_194104938.1">
    <property type="nucleotide sequence ID" value="NZ_JADFFM010000001.1"/>
</dbReference>
<accession>A0ABR9XE49</accession>
<gene>
    <name evidence="2" type="ORF">IRJ18_04125</name>
</gene>
<reference evidence="2 3" key="1">
    <citation type="submission" date="2020-10" db="EMBL/GenBank/DDBJ databases">
        <title>Mucilaginibacter mali sp. nov., isolated from rhizosphere soil of apple orchard.</title>
        <authorList>
            <person name="Lee J.-S."/>
            <person name="Kim H.S."/>
            <person name="Kim J.-S."/>
        </authorList>
    </citation>
    <scope>NUCLEOTIDE SEQUENCE [LARGE SCALE GENOMIC DNA]</scope>
    <source>
        <strain evidence="2 3">KCTC 23157</strain>
    </source>
</reference>
<dbReference type="EMBL" id="JADFFM010000001">
    <property type="protein sequence ID" value="MBE9665536.1"/>
    <property type="molecule type" value="Genomic_DNA"/>
</dbReference>
<feature type="region of interest" description="Disordered" evidence="1">
    <location>
        <begin position="37"/>
        <end position="95"/>
    </location>
</feature>
<sequence length="95" mass="10898">MSSTLEITENEYLIKLNRERFNLSFVRSLLKLVEFSGPADEEEKAHRRASGNHKIKAHSSSSLDDDDDVEIPDRHIAPSQNHNAEPDYFDSLDEK</sequence>
<name>A0ABR9XE49_9SPHI</name>
<proteinExistence type="predicted"/>
<feature type="compositionally biased region" description="Basic residues" evidence="1">
    <location>
        <begin position="46"/>
        <end position="57"/>
    </location>
</feature>
<evidence type="ECO:0000313" key="2">
    <source>
        <dbReference type="EMBL" id="MBE9665536.1"/>
    </source>
</evidence>
<dbReference type="Proteomes" id="UP000632774">
    <property type="component" value="Unassembled WGS sequence"/>
</dbReference>
<organism evidence="2 3">
    <name type="scientific">Mucilaginibacter boryungensis</name>
    <dbReference type="NCBI Taxonomy" id="768480"/>
    <lineage>
        <taxon>Bacteria</taxon>
        <taxon>Pseudomonadati</taxon>
        <taxon>Bacteroidota</taxon>
        <taxon>Sphingobacteriia</taxon>
        <taxon>Sphingobacteriales</taxon>
        <taxon>Sphingobacteriaceae</taxon>
        <taxon>Mucilaginibacter</taxon>
    </lineage>
</organism>